<evidence type="ECO:0000256" key="6">
    <source>
        <dbReference type="ARBA" id="ARBA00022840"/>
    </source>
</evidence>
<evidence type="ECO:0000256" key="9">
    <source>
        <dbReference type="RuleBase" id="RU004011"/>
    </source>
</evidence>
<dbReference type="InterPro" id="IPR036850">
    <property type="entry name" value="NDK-like_dom_sf"/>
</dbReference>
<comment type="similarity">
    <text evidence="8 9">Belongs to the NDK family.</text>
</comment>
<protein>
    <submittedName>
        <fullName evidence="11">Nucleoside diphosphate kinase Nm23-SD6</fullName>
    </submittedName>
</protein>
<dbReference type="PROSITE" id="PS51374">
    <property type="entry name" value="NDPK_LIKE"/>
    <property type="match status" value="1"/>
</dbReference>
<feature type="binding site" evidence="8">
    <location>
        <position position="64"/>
    </location>
    <ligand>
        <name>ATP</name>
        <dbReference type="ChEBI" id="CHEBI:30616"/>
    </ligand>
</feature>
<dbReference type="InterPro" id="IPR001564">
    <property type="entry name" value="Nucleoside_diP_kinase"/>
</dbReference>
<feature type="binding site" evidence="8">
    <location>
        <position position="122"/>
    </location>
    <ligand>
        <name>ATP</name>
        <dbReference type="ChEBI" id="CHEBI:30616"/>
    </ligand>
</feature>
<keyword evidence="3" id="KW-0479">Metal-binding</keyword>
<evidence type="ECO:0000256" key="7">
    <source>
        <dbReference type="ARBA" id="ARBA00022842"/>
    </source>
</evidence>
<dbReference type="SMART" id="SM00562">
    <property type="entry name" value="NDK"/>
    <property type="match status" value="1"/>
</dbReference>
<dbReference type="Gene3D" id="3.30.70.141">
    <property type="entry name" value="Nucleoside diphosphate kinase-like domain"/>
    <property type="match status" value="1"/>
</dbReference>
<feature type="binding site" evidence="8">
    <location>
        <position position="98"/>
    </location>
    <ligand>
        <name>ATP</name>
        <dbReference type="ChEBI" id="CHEBI:30616"/>
    </ligand>
</feature>
<keyword evidence="7" id="KW-0460">Magnesium</keyword>
<dbReference type="AlphaFoldDB" id="Q5DIX0"/>
<dbReference type="GO" id="GO:0004550">
    <property type="term" value="F:nucleoside diphosphate kinase activity"/>
    <property type="evidence" value="ECO:0007669"/>
    <property type="project" value="InterPro"/>
</dbReference>
<evidence type="ECO:0000313" key="11">
    <source>
        <dbReference type="EMBL" id="AAX09325.1"/>
    </source>
</evidence>
<dbReference type="PANTHER" id="PTHR46956">
    <property type="entry name" value="NUCLEOSIDE DIPHOSPHATE KINASE 6"/>
    <property type="match status" value="1"/>
</dbReference>
<evidence type="ECO:0000256" key="8">
    <source>
        <dbReference type="PROSITE-ProRule" id="PRU00706"/>
    </source>
</evidence>
<dbReference type="GO" id="GO:0046872">
    <property type="term" value="F:metal ion binding"/>
    <property type="evidence" value="ECO:0007669"/>
    <property type="project" value="UniProtKB-KW"/>
</dbReference>
<accession>Q5DIX0</accession>
<evidence type="ECO:0000256" key="2">
    <source>
        <dbReference type="ARBA" id="ARBA00022679"/>
    </source>
</evidence>
<feature type="domain" description="Nucleoside diphosphate kinase-like" evidence="10">
    <location>
        <begin position="7"/>
        <end position="148"/>
    </location>
</feature>
<dbReference type="PRINTS" id="PR01243">
    <property type="entry name" value="NUCDPKINASE"/>
</dbReference>
<sequence length="202" mass="23269">MSASHKLQLTFAILKPDLMLRPLAAHTVRTLMIREGLWIVRSALLRWETEDAQKFYAEHEGKFFYDRLVSYMTSGPINPMILAHPNAVETWRKMMGPTKSYVAQATAPDSIRGQFGLSDTRNSTHGADSDASAQREMQILFPDFDPEEWHRNEEEEFRNGTVKYCKLKHQHVLDTNQSHRDAETDSGLHVVFSSRHQLKTLE</sequence>
<dbReference type="Pfam" id="PF00334">
    <property type="entry name" value="NDK"/>
    <property type="match status" value="1"/>
</dbReference>
<keyword evidence="6" id="KW-0067">ATP-binding</keyword>
<keyword evidence="4" id="KW-0547">Nucleotide-binding</keyword>
<feature type="binding site" evidence="8">
    <location>
        <position position="112"/>
    </location>
    <ligand>
        <name>ATP</name>
        <dbReference type="ChEBI" id="CHEBI:30616"/>
    </ligand>
</feature>
<name>Q5DIX0_SUBDO</name>
<feature type="binding site" evidence="8">
    <location>
        <position position="92"/>
    </location>
    <ligand>
        <name>ATP</name>
        <dbReference type="ChEBI" id="CHEBI:30616"/>
    </ligand>
</feature>
<comment type="cofactor">
    <cofactor evidence="1">
        <name>Mg(2+)</name>
        <dbReference type="ChEBI" id="CHEBI:18420"/>
    </cofactor>
</comment>
<dbReference type="SUPFAM" id="SSF54919">
    <property type="entry name" value="Nucleoside diphosphate kinase, NDK"/>
    <property type="match status" value="1"/>
</dbReference>
<feature type="active site" description="Pros-phosphohistidine intermediate" evidence="8">
    <location>
        <position position="125"/>
    </location>
</feature>
<dbReference type="EMBL" id="AY764255">
    <property type="protein sequence ID" value="AAX09325.1"/>
    <property type="molecule type" value="mRNA"/>
</dbReference>
<dbReference type="InterPro" id="IPR034907">
    <property type="entry name" value="NDK-like_dom"/>
</dbReference>
<dbReference type="PANTHER" id="PTHR46956:SF1">
    <property type="entry name" value="NUCLEOSIDE DIPHOSPHATE KINASE 6"/>
    <property type="match status" value="1"/>
</dbReference>
<dbReference type="CDD" id="cd04414">
    <property type="entry name" value="NDPk6"/>
    <property type="match status" value="1"/>
</dbReference>
<organism evidence="11">
    <name type="scientific">Suberites domuncula</name>
    <name type="common">Sponge</name>
    <dbReference type="NCBI Taxonomy" id="55567"/>
    <lineage>
        <taxon>Eukaryota</taxon>
        <taxon>Metazoa</taxon>
        <taxon>Porifera</taxon>
        <taxon>Demospongiae</taxon>
        <taxon>Heteroscleromorpha</taxon>
        <taxon>Suberitida</taxon>
        <taxon>Suberitidae</taxon>
        <taxon>Suberites</taxon>
    </lineage>
</organism>
<evidence type="ECO:0000256" key="5">
    <source>
        <dbReference type="ARBA" id="ARBA00022777"/>
    </source>
</evidence>
<dbReference type="GO" id="GO:0005524">
    <property type="term" value="F:ATP binding"/>
    <property type="evidence" value="ECO:0007669"/>
    <property type="project" value="UniProtKB-KW"/>
</dbReference>
<evidence type="ECO:0000256" key="3">
    <source>
        <dbReference type="ARBA" id="ARBA00022723"/>
    </source>
</evidence>
<evidence type="ECO:0000256" key="1">
    <source>
        <dbReference type="ARBA" id="ARBA00001946"/>
    </source>
</evidence>
<proteinExistence type="evidence at transcript level"/>
<keyword evidence="5 11" id="KW-0418">Kinase</keyword>
<dbReference type="GO" id="GO:0006183">
    <property type="term" value="P:GTP biosynthetic process"/>
    <property type="evidence" value="ECO:0007669"/>
    <property type="project" value="InterPro"/>
</dbReference>
<dbReference type="InterPro" id="IPR037994">
    <property type="entry name" value="NDPk6"/>
</dbReference>
<evidence type="ECO:0000256" key="4">
    <source>
        <dbReference type="ARBA" id="ARBA00022741"/>
    </source>
</evidence>
<dbReference type="GO" id="GO:0006228">
    <property type="term" value="P:UTP biosynthetic process"/>
    <property type="evidence" value="ECO:0007669"/>
    <property type="project" value="InterPro"/>
</dbReference>
<evidence type="ECO:0000259" key="10">
    <source>
        <dbReference type="SMART" id="SM00562"/>
    </source>
</evidence>
<reference evidence="11" key="1">
    <citation type="submission" date="2004-09" db="EMBL/GenBank/DDBJ databases">
        <title>Two nucleoside diphosphate kinases (NDPK/Nm23) from the marine sponge Suberites domuncula.</title>
        <authorList>
            <person name="Harcet M."/>
        </authorList>
    </citation>
    <scope>NUCLEOTIDE SEQUENCE</scope>
</reference>
<keyword evidence="2" id="KW-0808">Transferase</keyword>
<feature type="binding site" evidence="8">
    <location>
        <position position="15"/>
    </location>
    <ligand>
        <name>ATP</name>
        <dbReference type="ChEBI" id="CHEBI:30616"/>
    </ligand>
</feature>
<dbReference type="GO" id="GO:0006241">
    <property type="term" value="P:CTP biosynthetic process"/>
    <property type="evidence" value="ECO:0007669"/>
    <property type="project" value="InterPro"/>
</dbReference>